<comment type="caution">
    <text evidence="3">The sequence shown here is derived from an EMBL/GenBank/DDBJ whole genome shotgun (WGS) entry which is preliminary data.</text>
</comment>
<dbReference type="Gene3D" id="3.40.50.720">
    <property type="entry name" value="NAD(P)-binding Rossmann-like Domain"/>
    <property type="match status" value="1"/>
</dbReference>
<proteinExistence type="inferred from homology"/>
<dbReference type="PANTHER" id="PTHR43899:SF13">
    <property type="entry name" value="RH59310P"/>
    <property type="match status" value="1"/>
</dbReference>
<dbReference type="EMBL" id="JBHLUE010000026">
    <property type="protein sequence ID" value="MFC0567937.1"/>
    <property type="molecule type" value="Genomic_DNA"/>
</dbReference>
<organism evidence="3 4">
    <name type="scientific">Plantactinospora siamensis</name>
    <dbReference type="NCBI Taxonomy" id="555372"/>
    <lineage>
        <taxon>Bacteria</taxon>
        <taxon>Bacillati</taxon>
        <taxon>Actinomycetota</taxon>
        <taxon>Actinomycetes</taxon>
        <taxon>Micromonosporales</taxon>
        <taxon>Micromonosporaceae</taxon>
        <taxon>Plantactinospora</taxon>
    </lineage>
</organism>
<gene>
    <name evidence="3" type="ORF">ACFFHU_27810</name>
</gene>
<dbReference type="InterPro" id="IPR002347">
    <property type="entry name" value="SDR_fam"/>
</dbReference>
<name>A0ABV6P5Z8_9ACTN</name>
<dbReference type="Pfam" id="PF00106">
    <property type="entry name" value="adh_short"/>
    <property type="match status" value="1"/>
</dbReference>
<dbReference type="GO" id="GO:0016491">
    <property type="term" value="F:oxidoreductase activity"/>
    <property type="evidence" value="ECO:0007669"/>
    <property type="project" value="UniProtKB-KW"/>
</dbReference>
<dbReference type="SUPFAM" id="SSF51735">
    <property type="entry name" value="NAD(P)-binding Rossmann-fold domains"/>
    <property type="match status" value="1"/>
</dbReference>
<evidence type="ECO:0000256" key="2">
    <source>
        <dbReference type="ARBA" id="ARBA00023002"/>
    </source>
</evidence>
<dbReference type="PANTHER" id="PTHR43899">
    <property type="entry name" value="RH59310P"/>
    <property type="match status" value="1"/>
</dbReference>
<evidence type="ECO:0000313" key="4">
    <source>
        <dbReference type="Proteomes" id="UP001589894"/>
    </source>
</evidence>
<dbReference type="RefSeq" id="WP_377343315.1">
    <property type="nucleotide sequence ID" value="NZ_JBHLUE010000026.1"/>
</dbReference>
<dbReference type="PIRSF" id="PIRSF000126">
    <property type="entry name" value="11-beta-HSD1"/>
    <property type="match status" value="1"/>
</dbReference>
<dbReference type="InterPro" id="IPR051019">
    <property type="entry name" value="VLCFA-Steroid_DH"/>
</dbReference>
<evidence type="ECO:0000256" key="1">
    <source>
        <dbReference type="ARBA" id="ARBA00006484"/>
    </source>
</evidence>
<evidence type="ECO:0000313" key="3">
    <source>
        <dbReference type="EMBL" id="MFC0567937.1"/>
    </source>
</evidence>
<protein>
    <submittedName>
        <fullName evidence="3">SDR family NAD(P)-dependent oxidoreductase</fullName>
        <ecNumber evidence="3">1.-.-.-</ecNumber>
    </submittedName>
</protein>
<sequence length="274" mass="27822">MTAAPAGRSRVGGAAGFAARYGPWALVAGASEGLGAAFARQLAERGLNLILVARRSEPLAELAGRLPTRAEPVAADLGTADGLRRVTEAARGREVGLVVANAAYAPIGRFADLDPEQTRRAVDLNCRAPLELAHHFLPPMLARRRGGLIIMSSLAGLQGAPPISVYAATKAFGTILAEGLWAELRGTGVDVLACVAGAVATPNLAGAKGRPAPGTRTPDQVAAAALRGLGHGPRVVPGLGMRLSAAVLSRLLPRRAAISVMARASADVTGPGPG</sequence>
<dbReference type="Proteomes" id="UP001589894">
    <property type="component" value="Unassembled WGS sequence"/>
</dbReference>
<comment type="similarity">
    <text evidence="1">Belongs to the short-chain dehydrogenases/reductases (SDR) family.</text>
</comment>
<reference evidence="3 4" key="1">
    <citation type="submission" date="2024-09" db="EMBL/GenBank/DDBJ databases">
        <authorList>
            <person name="Sun Q."/>
            <person name="Mori K."/>
        </authorList>
    </citation>
    <scope>NUCLEOTIDE SEQUENCE [LARGE SCALE GENOMIC DNA]</scope>
    <source>
        <strain evidence="3 4">TBRC 2205</strain>
    </source>
</reference>
<accession>A0ABV6P5Z8</accession>
<dbReference type="PRINTS" id="PR00081">
    <property type="entry name" value="GDHRDH"/>
</dbReference>
<keyword evidence="4" id="KW-1185">Reference proteome</keyword>
<keyword evidence="2 3" id="KW-0560">Oxidoreductase</keyword>
<dbReference type="InterPro" id="IPR036291">
    <property type="entry name" value="NAD(P)-bd_dom_sf"/>
</dbReference>
<dbReference type="EC" id="1.-.-.-" evidence="3"/>